<evidence type="ECO:0000313" key="2">
    <source>
        <dbReference type="EMBL" id="AWI07896.1"/>
    </source>
</evidence>
<evidence type="ECO:0000313" key="3">
    <source>
        <dbReference type="Proteomes" id="UP000244896"/>
    </source>
</evidence>
<reference evidence="2 3" key="1">
    <citation type="journal article" date="2018" name="Syst. Appl. Microbiol.">
        <title>Ereboglobus luteus gen. nov. sp. nov. from cockroach guts, and new insights into the oxygen relationship of the genera Opitutus and Didymococcus (Verrucomicrobia: Opitutaceae).</title>
        <authorList>
            <person name="Tegtmeier D."/>
            <person name="Belitz A."/>
            <person name="Radek R."/>
            <person name="Heimerl T."/>
            <person name="Brune A."/>
        </authorList>
    </citation>
    <scope>NUCLEOTIDE SEQUENCE [LARGE SCALE GENOMIC DNA]</scope>
    <source>
        <strain evidence="2 3">Ho45</strain>
    </source>
</reference>
<feature type="region of interest" description="Disordered" evidence="1">
    <location>
        <begin position="39"/>
        <end position="61"/>
    </location>
</feature>
<dbReference type="EMBL" id="CP023004">
    <property type="protein sequence ID" value="AWI07896.1"/>
    <property type="molecule type" value="Genomic_DNA"/>
</dbReference>
<gene>
    <name evidence="2" type="ORF">CKA38_00255</name>
</gene>
<organism evidence="2 3">
    <name type="scientific">Ereboglobus luteus</name>
    <dbReference type="NCBI Taxonomy" id="1796921"/>
    <lineage>
        <taxon>Bacteria</taxon>
        <taxon>Pseudomonadati</taxon>
        <taxon>Verrucomicrobiota</taxon>
        <taxon>Opitutia</taxon>
        <taxon>Opitutales</taxon>
        <taxon>Opitutaceae</taxon>
        <taxon>Ereboglobus</taxon>
    </lineage>
</organism>
<sequence>MLCDETESIDKAENLDLRGARPSFKRLFVQQRARCFFANTNNQHKPQPHTCKGASRPVTYG</sequence>
<keyword evidence="3" id="KW-1185">Reference proteome</keyword>
<dbReference type="KEGG" id="elut:CKA38_00255"/>
<accession>A0A2U8DZ43</accession>
<protein>
    <submittedName>
        <fullName evidence="2">Uncharacterized protein</fullName>
    </submittedName>
</protein>
<evidence type="ECO:0000256" key="1">
    <source>
        <dbReference type="SAM" id="MobiDB-lite"/>
    </source>
</evidence>
<dbReference type="Proteomes" id="UP000244896">
    <property type="component" value="Chromosome"/>
</dbReference>
<proteinExistence type="predicted"/>
<dbReference type="AlphaFoldDB" id="A0A2U8DZ43"/>
<name>A0A2U8DZ43_9BACT</name>